<evidence type="ECO:0000313" key="2">
    <source>
        <dbReference type="Proteomes" id="UP000525078"/>
    </source>
</evidence>
<dbReference type="Proteomes" id="UP000525078">
    <property type="component" value="Unassembled WGS sequence"/>
</dbReference>
<proteinExistence type="predicted"/>
<dbReference type="AlphaFoldDB" id="A0A7J6EJ85"/>
<sequence>MNLALWPSIGVKREYTPKEKEAEAAVIGYKVVGPVERSDRVFKPYEPIFAIVRFNLIGSHPFKVSNGDCIFTERLKFCHINEKRLYRSILEDLNTV</sequence>
<name>A0A7J6EJ85_CANSA</name>
<reference evidence="1 2" key="1">
    <citation type="journal article" date="2020" name="bioRxiv">
        <title>Sequence and annotation of 42 cannabis genomes reveals extensive copy number variation in cannabinoid synthesis and pathogen resistance genes.</title>
        <authorList>
            <person name="Mckernan K.J."/>
            <person name="Helbert Y."/>
            <person name="Kane L.T."/>
            <person name="Ebling H."/>
            <person name="Zhang L."/>
            <person name="Liu B."/>
            <person name="Eaton Z."/>
            <person name="Mclaughlin S."/>
            <person name="Kingan S."/>
            <person name="Baybayan P."/>
            <person name="Concepcion G."/>
            <person name="Jordan M."/>
            <person name="Riva A."/>
            <person name="Barbazuk W."/>
            <person name="Harkins T."/>
        </authorList>
    </citation>
    <scope>NUCLEOTIDE SEQUENCE [LARGE SCALE GENOMIC DNA]</scope>
    <source>
        <strain evidence="2">cv. Jamaican Lion 4</strain>
        <tissue evidence="1">Leaf</tissue>
    </source>
</reference>
<organism evidence="1 2">
    <name type="scientific">Cannabis sativa</name>
    <name type="common">Hemp</name>
    <name type="synonym">Marijuana</name>
    <dbReference type="NCBI Taxonomy" id="3483"/>
    <lineage>
        <taxon>Eukaryota</taxon>
        <taxon>Viridiplantae</taxon>
        <taxon>Streptophyta</taxon>
        <taxon>Embryophyta</taxon>
        <taxon>Tracheophyta</taxon>
        <taxon>Spermatophyta</taxon>
        <taxon>Magnoliopsida</taxon>
        <taxon>eudicotyledons</taxon>
        <taxon>Gunneridae</taxon>
        <taxon>Pentapetalae</taxon>
        <taxon>rosids</taxon>
        <taxon>fabids</taxon>
        <taxon>Rosales</taxon>
        <taxon>Cannabaceae</taxon>
        <taxon>Cannabis</taxon>
    </lineage>
</organism>
<comment type="caution">
    <text evidence="1">The sequence shown here is derived from an EMBL/GenBank/DDBJ whole genome shotgun (WGS) entry which is preliminary data.</text>
</comment>
<accession>A0A7J6EJ85</accession>
<protein>
    <submittedName>
        <fullName evidence="1">Uncharacterized protein</fullName>
    </submittedName>
</protein>
<evidence type="ECO:0000313" key="1">
    <source>
        <dbReference type="EMBL" id="KAF4358406.1"/>
    </source>
</evidence>
<gene>
    <name evidence="1" type="ORF">F8388_018270</name>
</gene>
<dbReference type="EMBL" id="JAATIP010000226">
    <property type="protein sequence ID" value="KAF4358406.1"/>
    <property type="molecule type" value="Genomic_DNA"/>
</dbReference>